<dbReference type="EMBL" id="CP071446">
    <property type="protein sequence ID" value="QTA37142.1"/>
    <property type="molecule type" value="Genomic_DNA"/>
</dbReference>
<accession>A0ABX7S6D5</accession>
<proteinExistence type="predicted"/>
<organism evidence="1 2">
    <name type="scientific">Thermosipho ferrireducens</name>
    <dbReference type="NCBI Taxonomy" id="2571116"/>
    <lineage>
        <taxon>Bacteria</taxon>
        <taxon>Thermotogati</taxon>
        <taxon>Thermotogota</taxon>
        <taxon>Thermotogae</taxon>
        <taxon>Thermotogales</taxon>
        <taxon>Fervidobacteriaceae</taxon>
        <taxon>Thermosipho</taxon>
    </lineage>
</organism>
<gene>
    <name evidence="1" type="ORF">JYK00_05155</name>
</gene>
<sequence length="77" mass="9115">MDELRAISDACKKDERLLKIVKDVAKMTPEEKEEFAIKVRKYFLLKNSEEDQEAYKFFKVILKDKNALKILEFIGCK</sequence>
<evidence type="ECO:0000313" key="2">
    <source>
        <dbReference type="Proteomes" id="UP000671862"/>
    </source>
</evidence>
<protein>
    <submittedName>
        <fullName evidence="1">Uncharacterized protein</fullName>
    </submittedName>
</protein>
<dbReference type="Proteomes" id="UP000671862">
    <property type="component" value="Chromosome"/>
</dbReference>
<evidence type="ECO:0000313" key="1">
    <source>
        <dbReference type="EMBL" id="QTA37142.1"/>
    </source>
</evidence>
<keyword evidence="2" id="KW-1185">Reference proteome</keyword>
<dbReference type="RefSeq" id="WP_207565866.1">
    <property type="nucleotide sequence ID" value="NZ_CP071446.1"/>
</dbReference>
<name>A0ABX7S6D5_9BACT</name>
<reference evidence="1 2" key="1">
    <citation type="submission" date="2021-03" db="EMBL/GenBank/DDBJ databases">
        <title>Thermosipho ferrireducens sp.nov., an anaerobic thermophilic iron-reducing bacterium isolated from a deep-sea hydrothermal sulfide deposits.</title>
        <authorList>
            <person name="Zeng X."/>
            <person name="Chen Y."/>
            <person name="Shao Z."/>
        </authorList>
    </citation>
    <scope>NUCLEOTIDE SEQUENCE [LARGE SCALE GENOMIC DNA]</scope>
    <source>
        <strain evidence="1 2">JL129W03</strain>
    </source>
</reference>